<gene>
    <name evidence="2" type="primary">LOC111599811</name>
</gene>
<sequence>MHKVWSRAEPTRECKDTHDIFPKDLLKQQPSTFVPSYEKDEPAMSLLLGWEYGRLWLKEHKEVIKQQVSKAKPYYVEPDFNWWVNKRTVVLDRRQIFSKKKQNPHAKNCNLSAFALSKVNRTKGKNKEIGAQGSSDLKPAAAADAVLMPTNTANPKTCDCRDCKERNTGGQATKKNVYNYEERKATPVPWY</sequence>
<evidence type="ECO:0000313" key="1">
    <source>
        <dbReference type="Proteomes" id="UP000504633"/>
    </source>
</evidence>
<evidence type="ECO:0000313" key="2">
    <source>
        <dbReference type="RefSeq" id="XP_023171365.1"/>
    </source>
</evidence>
<reference evidence="2" key="1">
    <citation type="submission" date="2025-08" db="UniProtKB">
        <authorList>
            <consortium name="RefSeq"/>
        </authorList>
    </citation>
    <scope>IDENTIFICATION</scope>
    <source>
        <strain evidence="2">15085-1641.00</strain>
        <tissue evidence="2">Whole body</tissue>
    </source>
</reference>
<dbReference type="KEGG" id="dhe:111599811"/>
<accession>A0A6J1LTQ9</accession>
<dbReference type="GeneID" id="111599811"/>
<dbReference type="RefSeq" id="XP_023171365.1">
    <property type="nucleotide sequence ID" value="XM_023315597.2"/>
</dbReference>
<dbReference type="AlphaFoldDB" id="A0A6J1LTQ9"/>
<proteinExistence type="predicted"/>
<keyword evidence="1" id="KW-1185">Reference proteome</keyword>
<protein>
    <submittedName>
        <fullName evidence="2">Uncharacterized protein LOC111599811 isoform X1</fullName>
    </submittedName>
</protein>
<dbReference type="OMA" id="WWVSKRT"/>
<organism evidence="1 2">
    <name type="scientific">Drosophila hydei</name>
    <name type="common">Fruit fly</name>
    <dbReference type="NCBI Taxonomy" id="7224"/>
    <lineage>
        <taxon>Eukaryota</taxon>
        <taxon>Metazoa</taxon>
        <taxon>Ecdysozoa</taxon>
        <taxon>Arthropoda</taxon>
        <taxon>Hexapoda</taxon>
        <taxon>Insecta</taxon>
        <taxon>Pterygota</taxon>
        <taxon>Neoptera</taxon>
        <taxon>Endopterygota</taxon>
        <taxon>Diptera</taxon>
        <taxon>Brachycera</taxon>
        <taxon>Muscomorpha</taxon>
        <taxon>Ephydroidea</taxon>
        <taxon>Drosophilidae</taxon>
        <taxon>Drosophila</taxon>
    </lineage>
</organism>
<name>A0A6J1LTQ9_DROHY</name>
<dbReference type="Proteomes" id="UP000504633">
    <property type="component" value="Unplaced"/>
</dbReference>
<dbReference type="OrthoDB" id="7847692at2759"/>